<sequence>MASNSDSIYYVLTKLKHHPELIRKIKARYTNTVMILFDDSLKIANASFYFPVNCLMVNRLSNDFVAKNGELLDEYFGMTKGAKTNYHDVWATTCHIPRKKVFLLELSFE</sequence>
<comment type="caution">
    <text evidence="1">The sequence shown here is derived from an EMBL/GenBank/DDBJ whole genome shotgun (WGS) entry which is preliminary data.</text>
</comment>
<dbReference type="RefSeq" id="WP_191668524.1">
    <property type="nucleotide sequence ID" value="NZ_QORN01000044.1"/>
</dbReference>
<keyword evidence="2" id="KW-1185">Reference proteome</keyword>
<evidence type="ECO:0000313" key="2">
    <source>
        <dbReference type="Proteomes" id="UP000704341"/>
    </source>
</evidence>
<gene>
    <name evidence="1" type="ORF">DTK66_09635</name>
</gene>
<reference evidence="1 2" key="1">
    <citation type="submission" date="2018-07" db="EMBL/GenBank/DDBJ databases">
        <title>Phylogenomic Insights into understanding Host Adaptation of Lactobacillus reuteri by a novel species, Lactobacillus spp. M31.</title>
        <authorList>
            <person name="Sharma S."/>
            <person name="Patil P."/>
            <person name="Korpole S."/>
            <person name="Patil P.B."/>
        </authorList>
    </citation>
    <scope>NUCLEOTIDE SEQUENCE [LARGE SCALE GENOMIC DNA]</scope>
    <source>
        <strain evidence="1 2">M31</strain>
    </source>
</reference>
<organism evidence="1 2">
    <name type="scientific">Limosilactobacillus walteri</name>
    <dbReference type="NCBI Taxonomy" id="2268022"/>
    <lineage>
        <taxon>Bacteria</taxon>
        <taxon>Bacillati</taxon>
        <taxon>Bacillota</taxon>
        <taxon>Bacilli</taxon>
        <taxon>Lactobacillales</taxon>
        <taxon>Lactobacillaceae</taxon>
        <taxon>Limosilactobacillus</taxon>
    </lineage>
</organism>
<dbReference type="EMBL" id="QORN01000044">
    <property type="protein sequence ID" value="MBD5807346.1"/>
    <property type="molecule type" value="Genomic_DNA"/>
</dbReference>
<proteinExistence type="predicted"/>
<protein>
    <submittedName>
        <fullName evidence="1">Uncharacterized protein</fullName>
    </submittedName>
</protein>
<accession>A0ABR8P9H7</accession>
<name>A0ABR8P9H7_9LACO</name>
<dbReference type="Proteomes" id="UP000704341">
    <property type="component" value="Unassembled WGS sequence"/>
</dbReference>
<evidence type="ECO:0000313" key="1">
    <source>
        <dbReference type="EMBL" id="MBD5807346.1"/>
    </source>
</evidence>